<dbReference type="VEuPathDB" id="FungiDB:RhiirA1_429540"/>
<organism evidence="5 6">
    <name type="scientific">Rhizophagus irregularis</name>
    <dbReference type="NCBI Taxonomy" id="588596"/>
    <lineage>
        <taxon>Eukaryota</taxon>
        <taxon>Fungi</taxon>
        <taxon>Fungi incertae sedis</taxon>
        <taxon>Mucoromycota</taxon>
        <taxon>Glomeromycotina</taxon>
        <taxon>Glomeromycetes</taxon>
        <taxon>Glomerales</taxon>
        <taxon>Glomeraceae</taxon>
        <taxon>Rhizophagus</taxon>
    </lineage>
</organism>
<dbReference type="GO" id="GO:0043657">
    <property type="term" value="C:host cell"/>
    <property type="evidence" value="ECO:0007669"/>
    <property type="project" value="UniProtKB-SubCell"/>
</dbReference>
<dbReference type="AlphaFoldDB" id="A0A2I1HKL7"/>
<protein>
    <recommendedName>
        <fullName evidence="4">Crinkler effector protein N-terminal domain-containing protein</fullName>
    </recommendedName>
</protein>
<keyword evidence="3" id="KW-0964">Secreted</keyword>
<reference evidence="5 6" key="1">
    <citation type="submission" date="2015-10" db="EMBL/GenBank/DDBJ databases">
        <title>Genome analyses suggest a sexual origin of heterokaryosis in a supposedly ancient asexual fungus.</title>
        <authorList>
            <person name="Ropars J."/>
            <person name="Sedzielewska K."/>
            <person name="Noel J."/>
            <person name="Charron P."/>
            <person name="Farinelli L."/>
            <person name="Marton T."/>
            <person name="Kruger M."/>
            <person name="Pelin A."/>
            <person name="Brachmann A."/>
            <person name="Corradi N."/>
        </authorList>
    </citation>
    <scope>NUCLEOTIDE SEQUENCE [LARGE SCALE GENOMIC DNA]</scope>
    <source>
        <strain evidence="5 6">A4</strain>
    </source>
</reference>
<evidence type="ECO:0000313" key="5">
    <source>
        <dbReference type="EMBL" id="PKY59411.1"/>
    </source>
</evidence>
<dbReference type="InterPro" id="IPR045379">
    <property type="entry name" value="Crinkler_N"/>
</dbReference>
<sequence length="132" mass="14904">MSSTTQKTSNICLNCFVHDETVEDIFPIVIDRKLTANNLKATIKSARQDLQEIKIDLYRKDFAQDNPALVSTVNSSKERQGVLIDPQKKISQYFSEADALPVYLPVDGKKGPVNIIIYPKVVLKKEPDDIRL</sequence>
<dbReference type="EMBL" id="LLXI01003547">
    <property type="protein sequence ID" value="PKY59411.1"/>
    <property type="molecule type" value="Genomic_DNA"/>
</dbReference>
<evidence type="ECO:0000256" key="2">
    <source>
        <dbReference type="ARBA" id="ARBA00004613"/>
    </source>
</evidence>
<evidence type="ECO:0000259" key="4">
    <source>
        <dbReference type="Pfam" id="PF20147"/>
    </source>
</evidence>
<dbReference type="Proteomes" id="UP000234323">
    <property type="component" value="Unassembled WGS sequence"/>
</dbReference>
<dbReference type="GO" id="GO:0005576">
    <property type="term" value="C:extracellular region"/>
    <property type="evidence" value="ECO:0007669"/>
    <property type="project" value="UniProtKB-SubCell"/>
</dbReference>
<feature type="domain" description="Crinkler effector protein N-terminal" evidence="4">
    <location>
        <begin position="13"/>
        <end position="116"/>
    </location>
</feature>
<comment type="subcellular location">
    <subcellularLocation>
        <location evidence="1">Host cell</location>
    </subcellularLocation>
    <subcellularLocation>
        <location evidence="2">Secreted</location>
    </subcellularLocation>
</comment>
<name>A0A2I1HKL7_9GLOM</name>
<dbReference type="VEuPathDB" id="FungiDB:RhiirFUN_024442"/>
<accession>A0A2I1HKL7</accession>
<evidence type="ECO:0000313" key="6">
    <source>
        <dbReference type="Proteomes" id="UP000234323"/>
    </source>
</evidence>
<comment type="caution">
    <text evidence="5">The sequence shown here is derived from an EMBL/GenBank/DDBJ whole genome shotgun (WGS) entry which is preliminary data.</text>
</comment>
<evidence type="ECO:0000256" key="3">
    <source>
        <dbReference type="ARBA" id="ARBA00022525"/>
    </source>
</evidence>
<keyword evidence="6" id="KW-1185">Reference proteome</keyword>
<gene>
    <name evidence="5" type="ORF">RhiirA4_550365</name>
</gene>
<dbReference type="Pfam" id="PF20147">
    <property type="entry name" value="Crinkler"/>
    <property type="match status" value="1"/>
</dbReference>
<evidence type="ECO:0000256" key="1">
    <source>
        <dbReference type="ARBA" id="ARBA00004340"/>
    </source>
</evidence>
<dbReference type="VEuPathDB" id="FungiDB:FUN_018337"/>
<proteinExistence type="predicted"/>